<protein>
    <submittedName>
        <fullName evidence="2">Uncharacterized protein</fullName>
    </submittedName>
</protein>
<evidence type="ECO:0000313" key="2">
    <source>
        <dbReference type="EMBL" id="KAF9501361.1"/>
    </source>
</evidence>
<evidence type="ECO:0000313" key="3">
    <source>
        <dbReference type="Proteomes" id="UP000807025"/>
    </source>
</evidence>
<dbReference type="AlphaFoldDB" id="A0A9P6ABS2"/>
<comment type="caution">
    <text evidence="2">The sequence shown here is derived from an EMBL/GenBank/DDBJ whole genome shotgun (WGS) entry which is preliminary data.</text>
</comment>
<organism evidence="2 3">
    <name type="scientific">Pleurotus eryngii</name>
    <name type="common">Boletus of the steppes</name>
    <dbReference type="NCBI Taxonomy" id="5323"/>
    <lineage>
        <taxon>Eukaryota</taxon>
        <taxon>Fungi</taxon>
        <taxon>Dikarya</taxon>
        <taxon>Basidiomycota</taxon>
        <taxon>Agaricomycotina</taxon>
        <taxon>Agaricomycetes</taxon>
        <taxon>Agaricomycetidae</taxon>
        <taxon>Agaricales</taxon>
        <taxon>Pleurotineae</taxon>
        <taxon>Pleurotaceae</taxon>
        <taxon>Pleurotus</taxon>
    </lineage>
</organism>
<dbReference type="EMBL" id="MU154523">
    <property type="protein sequence ID" value="KAF9501361.1"/>
    <property type="molecule type" value="Genomic_DNA"/>
</dbReference>
<sequence>MSTPAPNNCAWTQNAHLPPPPLPQGPILTPAQSQPPVTPAIVDGASNEFTEIAASFMLMLDDDDDDDKTLEFPSKISIKLSELFDYRSTHRTEIHRRSASHTLGGELELYELVNLDADGDVDIDIDDVVSDILANWCNT</sequence>
<evidence type="ECO:0000256" key="1">
    <source>
        <dbReference type="SAM" id="MobiDB-lite"/>
    </source>
</evidence>
<keyword evidence="3" id="KW-1185">Reference proteome</keyword>
<accession>A0A9P6ABS2</accession>
<feature type="region of interest" description="Disordered" evidence="1">
    <location>
        <begin position="1"/>
        <end position="36"/>
    </location>
</feature>
<reference evidence="2" key="1">
    <citation type="submission" date="2020-11" db="EMBL/GenBank/DDBJ databases">
        <authorList>
            <consortium name="DOE Joint Genome Institute"/>
            <person name="Ahrendt S."/>
            <person name="Riley R."/>
            <person name="Andreopoulos W."/>
            <person name="Labutti K."/>
            <person name="Pangilinan J."/>
            <person name="Ruiz-Duenas F.J."/>
            <person name="Barrasa J.M."/>
            <person name="Sanchez-Garcia M."/>
            <person name="Camarero S."/>
            <person name="Miyauchi S."/>
            <person name="Serrano A."/>
            <person name="Linde D."/>
            <person name="Babiker R."/>
            <person name="Drula E."/>
            <person name="Ayuso-Fernandez I."/>
            <person name="Pacheco R."/>
            <person name="Padilla G."/>
            <person name="Ferreira P."/>
            <person name="Barriuso J."/>
            <person name="Kellner H."/>
            <person name="Castanera R."/>
            <person name="Alfaro M."/>
            <person name="Ramirez L."/>
            <person name="Pisabarro A.G."/>
            <person name="Kuo A."/>
            <person name="Tritt A."/>
            <person name="Lipzen A."/>
            <person name="He G."/>
            <person name="Yan M."/>
            <person name="Ng V."/>
            <person name="Cullen D."/>
            <person name="Martin F."/>
            <person name="Rosso M.-N."/>
            <person name="Henrissat B."/>
            <person name="Hibbett D."/>
            <person name="Martinez A.T."/>
            <person name="Grigoriev I.V."/>
        </authorList>
    </citation>
    <scope>NUCLEOTIDE SEQUENCE</scope>
    <source>
        <strain evidence="2">ATCC 90797</strain>
    </source>
</reference>
<gene>
    <name evidence="2" type="ORF">BDN71DRAFT_1585091</name>
</gene>
<feature type="compositionally biased region" description="Polar residues" evidence="1">
    <location>
        <begin position="1"/>
        <end position="15"/>
    </location>
</feature>
<proteinExistence type="predicted"/>
<name>A0A9P6ABS2_PLEER</name>
<dbReference type="Proteomes" id="UP000807025">
    <property type="component" value="Unassembled WGS sequence"/>
</dbReference>